<dbReference type="Proteomes" id="UP000280066">
    <property type="component" value="Unassembled WGS sequence"/>
</dbReference>
<protein>
    <submittedName>
        <fullName evidence="1">Uncharacterized protein</fullName>
    </submittedName>
</protein>
<keyword evidence="2" id="KW-1185">Reference proteome</keyword>
<gene>
    <name evidence="1" type="ORF">EI290_21370</name>
</gene>
<accession>A0A3R9N5V9</accession>
<proteinExistence type="predicted"/>
<dbReference type="RefSeq" id="WP_125433689.1">
    <property type="nucleotide sequence ID" value="NZ_RWIS01000021.1"/>
</dbReference>
<name>A0A3R9N5V9_9BACT</name>
<reference evidence="1 2" key="1">
    <citation type="submission" date="2018-12" db="EMBL/GenBank/DDBJ databases">
        <authorList>
            <person name="Feng G."/>
            <person name="Zhu H."/>
        </authorList>
    </citation>
    <scope>NUCLEOTIDE SEQUENCE [LARGE SCALE GENOMIC DNA]</scope>
    <source>
        <strain evidence="1 2">9PBR-2</strain>
    </source>
</reference>
<evidence type="ECO:0000313" key="2">
    <source>
        <dbReference type="Proteomes" id="UP000280066"/>
    </source>
</evidence>
<comment type="caution">
    <text evidence="1">The sequence shown here is derived from an EMBL/GenBank/DDBJ whole genome shotgun (WGS) entry which is preliminary data.</text>
</comment>
<dbReference type="OrthoDB" id="1349564at2"/>
<sequence length="186" mass="20950">MVFEPSLVQLALYSLQPASSYVNDYWQHIEGKMPEIKDMRFFGDAIIIPYEHDRTVISVALSLEGFYVKADNKMARFVALGCVTDFVLFDKEGERQQFPPLLDISIPPFNDALNLCVSAARGHLLPRFHGSLWPKFILPFIGMEAFRQSLKKRDLDAQLSENIIPAKLGDTTGLAGETIKPSDDLM</sequence>
<dbReference type="AlphaFoldDB" id="A0A3R9N5V9"/>
<organism evidence="1 2">
    <name type="scientific">Hymenobacter metallilatus</name>
    <dbReference type="NCBI Taxonomy" id="2493666"/>
    <lineage>
        <taxon>Bacteria</taxon>
        <taxon>Pseudomonadati</taxon>
        <taxon>Bacteroidota</taxon>
        <taxon>Cytophagia</taxon>
        <taxon>Cytophagales</taxon>
        <taxon>Hymenobacteraceae</taxon>
        <taxon>Hymenobacter</taxon>
    </lineage>
</organism>
<dbReference type="EMBL" id="RWIS01000021">
    <property type="protein sequence ID" value="RSK23940.1"/>
    <property type="molecule type" value="Genomic_DNA"/>
</dbReference>
<evidence type="ECO:0000313" key="1">
    <source>
        <dbReference type="EMBL" id="RSK23940.1"/>
    </source>
</evidence>